<accession>A0A168PHM3</accession>
<dbReference type="RefSeq" id="WP_063602348.1">
    <property type="nucleotide sequence ID" value="NZ_LITQ01000039.1"/>
</dbReference>
<dbReference type="Proteomes" id="UP000093694">
    <property type="component" value="Unassembled WGS sequence"/>
</dbReference>
<evidence type="ECO:0000313" key="2">
    <source>
        <dbReference type="EMBL" id="OBR91317.1"/>
    </source>
</evidence>
<evidence type="ECO:0000313" key="4">
    <source>
        <dbReference type="Proteomes" id="UP000093694"/>
    </source>
</evidence>
<organism evidence="1 3">
    <name type="scientific">Clostridium coskatii</name>
    <dbReference type="NCBI Taxonomy" id="1705578"/>
    <lineage>
        <taxon>Bacteria</taxon>
        <taxon>Bacillati</taxon>
        <taxon>Bacillota</taxon>
        <taxon>Clostridia</taxon>
        <taxon>Eubacteriales</taxon>
        <taxon>Clostridiaceae</taxon>
        <taxon>Clostridium</taxon>
    </lineage>
</organism>
<reference evidence="2 4" key="2">
    <citation type="journal article" date="2016" name="Front. Microbiol.">
        <title>Industrial Acetogenic Biocatalysts: A Comparative Metabolic and Genomic Analysis.</title>
        <authorList>
            <person name="Bengelsdorf F."/>
            <person name="Poehlein A."/>
            <person name="Sonja S."/>
            <person name="Erz C."/>
            <person name="Hummel T."/>
            <person name="Hoffmeister S."/>
            <person name="Daniel R."/>
            <person name="Durre P."/>
        </authorList>
    </citation>
    <scope>NUCLEOTIDE SEQUENCE [LARGE SCALE GENOMIC DNA]</scope>
    <source>
        <strain evidence="2 4">PTA-10522</strain>
    </source>
</reference>
<dbReference type="AlphaFoldDB" id="A0A168PHM3"/>
<dbReference type="Proteomes" id="UP000077384">
    <property type="component" value="Unassembled WGS sequence"/>
</dbReference>
<reference evidence="1 3" key="1">
    <citation type="journal article" date="2015" name="Biotechnol. Bioeng.">
        <title>Genome sequence and phenotypic characterization of Caulobacter segnis.</title>
        <authorList>
            <person name="Patel S."/>
            <person name="Fletcher B."/>
            <person name="Scott D.C."/>
            <person name="Ely B."/>
        </authorList>
    </citation>
    <scope>NUCLEOTIDE SEQUENCE [LARGE SCALE GENOMIC DNA]</scope>
    <source>
        <strain evidence="1 3">PS02</strain>
    </source>
</reference>
<comment type="caution">
    <text evidence="1">The sequence shown here is derived from an EMBL/GenBank/DDBJ whole genome shotgun (WGS) entry which is preliminary data.</text>
</comment>
<dbReference type="EMBL" id="LROR01000076">
    <property type="protein sequence ID" value="OBR91317.1"/>
    <property type="molecule type" value="Genomic_DNA"/>
</dbReference>
<proteinExistence type="predicted"/>
<sequence length="63" mass="7368">MKALDWLPKHMDMAMVYKLGTETIQSVFEKEGADFLVLHNDGAYIRVKDIKGPKSENYERMYN</sequence>
<dbReference type="EMBL" id="LITQ01000039">
    <property type="protein sequence ID" value="OAA87754.1"/>
    <property type="molecule type" value="Genomic_DNA"/>
</dbReference>
<evidence type="ECO:0000313" key="1">
    <source>
        <dbReference type="EMBL" id="OAA87754.1"/>
    </source>
</evidence>
<keyword evidence="4" id="KW-1185">Reference proteome</keyword>
<dbReference type="PATRIC" id="fig|1705578.3.peg.2974"/>
<name>A0A168PHM3_9CLOT</name>
<protein>
    <submittedName>
        <fullName evidence="1">Uncharacterized protein</fullName>
    </submittedName>
</protein>
<evidence type="ECO:0000313" key="3">
    <source>
        <dbReference type="Proteomes" id="UP000077384"/>
    </source>
</evidence>
<gene>
    <name evidence="2" type="ORF">CLCOS_35450</name>
    <name evidence="1" type="ORF">WX73_02701</name>
</gene>